<dbReference type="PANTHER" id="PTHR46517:SF1">
    <property type="entry name" value="FRUCTOSE-2,6-BISPHOSPHATASE TIGAR"/>
    <property type="match status" value="1"/>
</dbReference>
<evidence type="ECO:0000313" key="2">
    <source>
        <dbReference type="EMBL" id="MCU6796673.1"/>
    </source>
</evidence>
<sequence length="210" mass="23461">MNPTIVSLIRHGVTDVNREPIFQGQMNNPLAIEGTRQAQLLAARLSFVKFDVLYSSDLLRAVQTAAIIVKPHDKEIRTSSQLREINRGDWTGMSYKACAAADPAGWQASRINPEFRSPGGESFVDLHKRVVTEIERIAMLHRGMHIVIVTHGGPIRAFLRHAVGLPAHHMQTFEAANTSISRFKLEDQQWSLLQFNDHAHLEPNNVVSGS</sequence>
<dbReference type="Proteomes" id="UP001652445">
    <property type="component" value="Unassembled WGS sequence"/>
</dbReference>
<evidence type="ECO:0000313" key="3">
    <source>
        <dbReference type="Proteomes" id="UP001652445"/>
    </source>
</evidence>
<dbReference type="Pfam" id="PF00300">
    <property type="entry name" value="His_Phos_1"/>
    <property type="match status" value="1"/>
</dbReference>
<keyword evidence="1" id="KW-0378">Hydrolase</keyword>
<dbReference type="InterPro" id="IPR013078">
    <property type="entry name" value="His_Pase_superF_clade-1"/>
</dbReference>
<dbReference type="Gene3D" id="3.40.50.1240">
    <property type="entry name" value="Phosphoglycerate mutase-like"/>
    <property type="match status" value="1"/>
</dbReference>
<dbReference type="SUPFAM" id="SSF53254">
    <property type="entry name" value="Phosphoglycerate mutase-like"/>
    <property type="match status" value="1"/>
</dbReference>
<proteinExistence type="predicted"/>
<reference evidence="2 3" key="1">
    <citation type="submission" date="2022-09" db="EMBL/GenBank/DDBJ databases">
        <authorList>
            <person name="Han X.L."/>
            <person name="Wang Q."/>
            <person name="Lu T."/>
        </authorList>
    </citation>
    <scope>NUCLEOTIDE SEQUENCE [LARGE SCALE GENOMIC DNA]</scope>
    <source>
        <strain evidence="2 3">WQ 127069</strain>
    </source>
</reference>
<keyword evidence="3" id="KW-1185">Reference proteome</keyword>
<dbReference type="RefSeq" id="WP_262687516.1">
    <property type="nucleotide sequence ID" value="NZ_JAOQIO010000107.1"/>
</dbReference>
<dbReference type="InterPro" id="IPR051695">
    <property type="entry name" value="Phosphoglycerate_Mutase"/>
</dbReference>
<organism evidence="2 3">
    <name type="scientific">Paenibacillus baimaensis</name>
    <dbReference type="NCBI Taxonomy" id="2982185"/>
    <lineage>
        <taxon>Bacteria</taxon>
        <taxon>Bacillati</taxon>
        <taxon>Bacillota</taxon>
        <taxon>Bacilli</taxon>
        <taxon>Bacillales</taxon>
        <taxon>Paenibacillaceae</taxon>
        <taxon>Paenibacillus</taxon>
    </lineage>
</organism>
<name>A0ABT2UPV2_9BACL</name>
<evidence type="ECO:0000256" key="1">
    <source>
        <dbReference type="ARBA" id="ARBA00022801"/>
    </source>
</evidence>
<accession>A0ABT2UPV2</accession>
<comment type="caution">
    <text evidence="2">The sequence shown here is derived from an EMBL/GenBank/DDBJ whole genome shotgun (WGS) entry which is preliminary data.</text>
</comment>
<protein>
    <submittedName>
        <fullName evidence="2">Histidine phosphatase family protein</fullName>
    </submittedName>
</protein>
<dbReference type="PANTHER" id="PTHR46517">
    <property type="entry name" value="FRUCTOSE-2,6-BISPHOSPHATASE TIGAR"/>
    <property type="match status" value="1"/>
</dbReference>
<dbReference type="EMBL" id="JAOQIO010000107">
    <property type="protein sequence ID" value="MCU6796673.1"/>
    <property type="molecule type" value="Genomic_DNA"/>
</dbReference>
<gene>
    <name evidence="2" type="ORF">OB236_31560</name>
</gene>
<dbReference type="InterPro" id="IPR029033">
    <property type="entry name" value="His_PPase_superfam"/>
</dbReference>
<dbReference type="SMART" id="SM00855">
    <property type="entry name" value="PGAM"/>
    <property type="match status" value="1"/>
</dbReference>
<dbReference type="CDD" id="cd07067">
    <property type="entry name" value="HP_PGM_like"/>
    <property type="match status" value="1"/>
</dbReference>